<organism evidence="5 6">
    <name type="scientific">Adhaeribacter radiodurans</name>
    <dbReference type="NCBI Taxonomy" id="2745197"/>
    <lineage>
        <taxon>Bacteria</taxon>
        <taxon>Pseudomonadati</taxon>
        <taxon>Bacteroidota</taxon>
        <taxon>Cytophagia</taxon>
        <taxon>Cytophagales</taxon>
        <taxon>Hymenobacteraceae</taxon>
        <taxon>Adhaeribacter</taxon>
    </lineage>
</organism>
<dbReference type="EMBL" id="CP055153">
    <property type="protein sequence ID" value="QMU29738.1"/>
    <property type="molecule type" value="Genomic_DNA"/>
</dbReference>
<dbReference type="RefSeq" id="WP_182412198.1">
    <property type="nucleotide sequence ID" value="NZ_CP055153.1"/>
</dbReference>
<protein>
    <submittedName>
        <fullName evidence="5">Glycosyltransferase</fullName>
    </submittedName>
</protein>
<evidence type="ECO:0000256" key="2">
    <source>
        <dbReference type="ARBA" id="ARBA00022679"/>
    </source>
</evidence>
<dbReference type="SUPFAM" id="SSF53756">
    <property type="entry name" value="UDP-Glycosyltransferase/glycogen phosphorylase"/>
    <property type="match status" value="1"/>
</dbReference>
<keyword evidence="6" id="KW-1185">Reference proteome</keyword>
<reference evidence="5 6" key="1">
    <citation type="submission" date="2020-08" db="EMBL/GenBank/DDBJ databases">
        <title>Adhaeribacter dokdonensis sp. nov., isolated from the rhizosphere of Elymus tsukushiensis, a plant native to the Dokdo Islands, Republic of Korea.</title>
        <authorList>
            <person name="Ghim S.Y."/>
        </authorList>
    </citation>
    <scope>NUCLEOTIDE SEQUENCE [LARGE SCALE GENOMIC DNA]</scope>
    <source>
        <strain evidence="5 6">KUDC8001</strain>
    </source>
</reference>
<dbReference type="GO" id="GO:0016757">
    <property type="term" value="F:glycosyltransferase activity"/>
    <property type="evidence" value="ECO:0007669"/>
    <property type="project" value="UniProtKB-KW"/>
</dbReference>
<dbReference type="Pfam" id="PF00534">
    <property type="entry name" value="Glycos_transf_1"/>
    <property type="match status" value="1"/>
</dbReference>
<keyword evidence="2 5" id="KW-0808">Transferase</keyword>
<proteinExistence type="predicted"/>
<evidence type="ECO:0000256" key="1">
    <source>
        <dbReference type="ARBA" id="ARBA00022676"/>
    </source>
</evidence>
<evidence type="ECO:0000313" key="5">
    <source>
        <dbReference type="EMBL" id="QMU29738.1"/>
    </source>
</evidence>
<name>A0A7L7LA83_9BACT</name>
<dbReference type="Pfam" id="PF13439">
    <property type="entry name" value="Glyco_transf_4"/>
    <property type="match status" value="1"/>
</dbReference>
<sequence length="372" mass="43259">MYSAKNNRKIVFAVTTGLNYDQRMQRICTSLAQNGYQVLLVGRQWPHSKALGQQIYEQHRLTCIFNKGKLFYIEYTIRLFWYLLFVRADAYGAADLDTALPVFIKARLTGKPFVYDAHEFFPEVVEVVNRPIIKQIWTSLEKFILSRTRFAYTVNESLAHLFYTRYGVKFTVIQNCTLLEPPETDLPVFASEKYLLYQGAVNEGRGLETLLRAMPTIDLKLIICGKGDVYESLIELSNNLNLTDKVIFKGYVLPDDLKKITKQAYVGINLLENRGLNYYYSLGNKFFDYLHAGVPQLIVDFPEYCRLNEQCQVGITVPLEPKAIARTINHLTQDPAFYNKLVQNCKKARQQWNWQNEEQKLLAFYQKIWETT</sequence>
<evidence type="ECO:0000259" key="4">
    <source>
        <dbReference type="Pfam" id="PF13439"/>
    </source>
</evidence>
<dbReference type="Gene3D" id="3.40.50.2000">
    <property type="entry name" value="Glycogen Phosphorylase B"/>
    <property type="match status" value="2"/>
</dbReference>
<accession>A0A7L7LA83</accession>
<dbReference type="KEGG" id="add:HUW48_17655"/>
<feature type="domain" description="Glycosyl transferase family 1" evidence="3">
    <location>
        <begin position="191"/>
        <end position="347"/>
    </location>
</feature>
<dbReference type="AlphaFoldDB" id="A0A7L7LA83"/>
<dbReference type="InterPro" id="IPR028098">
    <property type="entry name" value="Glyco_trans_4-like_N"/>
</dbReference>
<gene>
    <name evidence="5" type="ORF">HUW48_17655</name>
</gene>
<dbReference type="PANTHER" id="PTHR12526">
    <property type="entry name" value="GLYCOSYLTRANSFERASE"/>
    <property type="match status" value="1"/>
</dbReference>
<dbReference type="InterPro" id="IPR001296">
    <property type="entry name" value="Glyco_trans_1"/>
</dbReference>
<dbReference type="Proteomes" id="UP000514509">
    <property type="component" value="Chromosome"/>
</dbReference>
<keyword evidence="1" id="KW-0328">Glycosyltransferase</keyword>
<evidence type="ECO:0000313" key="6">
    <source>
        <dbReference type="Proteomes" id="UP000514509"/>
    </source>
</evidence>
<evidence type="ECO:0000259" key="3">
    <source>
        <dbReference type="Pfam" id="PF00534"/>
    </source>
</evidence>
<feature type="domain" description="Glycosyltransferase subfamily 4-like N-terminal" evidence="4">
    <location>
        <begin position="25"/>
        <end position="175"/>
    </location>
</feature>
<dbReference type="PANTHER" id="PTHR12526:SF629">
    <property type="entry name" value="TEICHURONIC ACID BIOSYNTHESIS GLYCOSYLTRANSFERASE TUAH-RELATED"/>
    <property type="match status" value="1"/>
</dbReference>